<reference evidence="2 3" key="1">
    <citation type="submission" date="2021-02" db="EMBL/GenBank/DDBJ databases">
        <title>Characterization of Marinitoga sp. nov. str. BP5-C20A.</title>
        <authorList>
            <person name="Erauso G."/>
            <person name="Postec A."/>
        </authorList>
    </citation>
    <scope>NUCLEOTIDE SEQUENCE [LARGE SCALE GENOMIC DNA]</scope>
    <source>
        <strain evidence="2 3">BP5-C20A</strain>
    </source>
</reference>
<keyword evidence="3" id="KW-1185">Reference proteome</keyword>
<evidence type="ECO:0000313" key="3">
    <source>
        <dbReference type="Proteomes" id="UP001232493"/>
    </source>
</evidence>
<proteinExistence type="predicted"/>
<name>A0ABY8PRC1_9BACT</name>
<dbReference type="Proteomes" id="UP001232493">
    <property type="component" value="Chromosome"/>
</dbReference>
<feature type="domain" description="PEGA" evidence="1">
    <location>
        <begin position="227"/>
        <end position="280"/>
    </location>
</feature>
<dbReference type="InterPro" id="IPR013229">
    <property type="entry name" value="PEGA"/>
</dbReference>
<dbReference type="Pfam" id="PF08308">
    <property type="entry name" value="PEGA"/>
    <property type="match status" value="2"/>
</dbReference>
<protein>
    <submittedName>
        <fullName evidence="2">PEGA domain-containing protein</fullName>
    </submittedName>
</protein>
<evidence type="ECO:0000259" key="1">
    <source>
        <dbReference type="Pfam" id="PF08308"/>
    </source>
</evidence>
<gene>
    <name evidence="2" type="ORF">JRV97_00950</name>
</gene>
<sequence length="562" mass="64657">MKKNNIILLIFLTFTILSFSFQLTINAPKGSLVYVDNQYTLTMKNNKEIISLNKGTYNILVSKYGYKDFKISILMDSDKEITAELIPLASIIFHSNLNSFYVIFDNNKLLIQNGEILKIPVNINKIILSSKNYKSQEIELKLKPFETKNINVNFIPNGMVTIESTPTAKLYINNVFIGETPYSTVLSLNKKYNLKLEKDGYLTLEKSISLKNDEPINLKYELKKGIQLYIDSSPQNALVTINGKRMGYTPHTFTVPSGNLKIILSKIGYISKELTINLDKSLSKKQLFFELYENNRIIKFQNVNDLAFYLDGKYIGENVEYLELDGMPHIIEITSEKDDNIFFRYIINKDSPKEIILNPKLSTSVEVLSQEKILTYIGDKYAFTPSTILINTMQNTKNIDIYYLNSKKSTILRKNRSQTVFLTNNENVGAVSLFTSSSYALIYIDGKYINKGYVLGYVLDSGSHNVTFKFPDGKMYNINVNINNYEHRVIFFSKANLVPVKIIKTKSFDVYVDDVKYSSSELDLRLEYGVHKIAIYKGQKKIAERFIYLTDEGKYINLDNWY</sequence>
<dbReference type="PANTHER" id="PTHR36194:SF1">
    <property type="entry name" value="S-LAYER-LIKE PROTEIN"/>
    <property type="match status" value="1"/>
</dbReference>
<dbReference type="PANTHER" id="PTHR36194">
    <property type="entry name" value="S-LAYER-LIKE PROTEIN"/>
    <property type="match status" value="1"/>
</dbReference>
<dbReference type="RefSeq" id="WP_280999373.1">
    <property type="nucleotide sequence ID" value="NZ_CP069362.1"/>
</dbReference>
<evidence type="ECO:0000313" key="2">
    <source>
        <dbReference type="EMBL" id="WGS65154.1"/>
    </source>
</evidence>
<organism evidence="2 3">
    <name type="scientific">Marinitoga aeolica</name>
    <dbReference type="NCBI Taxonomy" id="2809031"/>
    <lineage>
        <taxon>Bacteria</taxon>
        <taxon>Thermotogati</taxon>
        <taxon>Thermotogota</taxon>
        <taxon>Thermotogae</taxon>
        <taxon>Petrotogales</taxon>
        <taxon>Petrotogaceae</taxon>
        <taxon>Marinitoga</taxon>
    </lineage>
</organism>
<feature type="domain" description="PEGA" evidence="1">
    <location>
        <begin position="159"/>
        <end position="224"/>
    </location>
</feature>
<accession>A0ABY8PRC1</accession>
<dbReference type="EMBL" id="CP069362">
    <property type="protein sequence ID" value="WGS65154.1"/>
    <property type="molecule type" value="Genomic_DNA"/>
</dbReference>